<dbReference type="Gene3D" id="3.30.160.20">
    <property type="match status" value="1"/>
</dbReference>
<evidence type="ECO:0000256" key="1">
    <source>
        <dbReference type="ARBA" id="ARBA00022884"/>
    </source>
</evidence>
<sequence>MAGEEKQALSPKEILHHKFGVKASYRIEEVNVSSQSTCLYRCHLQLPNFSVVSNVFKKKKDSEQSAAELALEKLGIQPQDNDDDHTTVEEGWDDIVERIKYIFSDEFLSAGHHPLGSHLRATLLRDGERRGSVPVSAIATFDSKINSLCKVINPSMDSDPILAVSYVMKAAEKLSDYIVVSPHAASLRRKSPYPPAIIEGLATHVESIKVEAVHIKCTKRDEEVVEPVILDISSDRYYLDAIAEKLGLKDASQVMISREISNTSSCRVYSAIPNLTSSNDLKESRNAKASFVCCGQDIHGDAILASVGYTGRSHDLEHDNVTLKSFYRSLYQLFLFNMFGFLGDSLHVLSPATTSGTGVYYIYSSC</sequence>
<dbReference type="InterPro" id="IPR056755">
    <property type="entry name" value="DSRM_2"/>
</dbReference>
<gene>
    <name evidence="4" type="ORF">BOLC1T01427H</name>
</gene>
<protein>
    <recommendedName>
        <fullName evidence="3">HTH La-type RNA-binding domain-containing protein</fullName>
    </recommendedName>
</protein>
<evidence type="ECO:0000313" key="4">
    <source>
        <dbReference type="EMBL" id="VDD49038.1"/>
    </source>
</evidence>
<feature type="domain" description="HTH La-type RNA-binding" evidence="3">
    <location>
        <begin position="85"/>
        <end position="197"/>
    </location>
</feature>
<dbReference type="GO" id="GO:0003723">
    <property type="term" value="F:RNA binding"/>
    <property type="evidence" value="ECO:0007669"/>
    <property type="project" value="UniProtKB-UniRule"/>
</dbReference>
<reference evidence="4" key="1">
    <citation type="submission" date="2018-11" db="EMBL/GenBank/DDBJ databases">
        <authorList>
            <consortium name="Genoscope - CEA"/>
            <person name="William W."/>
        </authorList>
    </citation>
    <scope>NUCLEOTIDE SEQUENCE</scope>
</reference>
<dbReference type="AlphaFoldDB" id="A0A3P6F8Q0"/>
<dbReference type="PROSITE" id="PS50961">
    <property type="entry name" value="HTH_LA"/>
    <property type="match status" value="1"/>
</dbReference>
<proteinExistence type="predicted"/>
<dbReference type="SUPFAM" id="SSF54768">
    <property type="entry name" value="dsRNA-binding domain-like"/>
    <property type="match status" value="1"/>
</dbReference>
<name>A0A3P6F8Q0_BRAOL</name>
<dbReference type="EMBL" id="LR031878">
    <property type="protein sequence ID" value="VDD49038.1"/>
    <property type="molecule type" value="Genomic_DNA"/>
</dbReference>
<dbReference type="Pfam" id="PF24995">
    <property type="entry name" value="DSRM_2"/>
    <property type="match status" value="1"/>
</dbReference>
<dbReference type="InterPro" id="IPR006630">
    <property type="entry name" value="La_HTH"/>
</dbReference>
<keyword evidence="1 2" id="KW-0694">RNA-binding</keyword>
<dbReference type="Pfam" id="PF21224">
    <property type="entry name" value="Hen1_LCD"/>
    <property type="match status" value="1"/>
</dbReference>
<organism evidence="4">
    <name type="scientific">Brassica oleracea</name>
    <name type="common">Wild cabbage</name>
    <dbReference type="NCBI Taxonomy" id="3712"/>
    <lineage>
        <taxon>Eukaryota</taxon>
        <taxon>Viridiplantae</taxon>
        <taxon>Streptophyta</taxon>
        <taxon>Embryophyta</taxon>
        <taxon>Tracheophyta</taxon>
        <taxon>Spermatophyta</taxon>
        <taxon>Magnoliopsida</taxon>
        <taxon>eudicotyledons</taxon>
        <taxon>Gunneridae</taxon>
        <taxon>Pentapetalae</taxon>
        <taxon>rosids</taxon>
        <taxon>malvids</taxon>
        <taxon>Brassicales</taxon>
        <taxon>Brassicaceae</taxon>
        <taxon>Brassiceae</taxon>
        <taxon>Brassica</taxon>
    </lineage>
</organism>
<dbReference type="InterPro" id="IPR040813">
    <property type="entry name" value="Hen1_Lam_C"/>
</dbReference>
<accession>A0A3P6F8Q0</accession>
<evidence type="ECO:0000256" key="2">
    <source>
        <dbReference type="PROSITE-ProRule" id="PRU00332"/>
    </source>
</evidence>
<evidence type="ECO:0000259" key="3">
    <source>
        <dbReference type="PROSITE" id="PS50961"/>
    </source>
</evidence>
<dbReference type="Pfam" id="PF18441">
    <property type="entry name" value="Hen1_Lam_C"/>
    <property type="match status" value="1"/>
</dbReference>